<dbReference type="Gene3D" id="2.60.40.1120">
    <property type="entry name" value="Carboxypeptidase-like, regulatory domain"/>
    <property type="match status" value="1"/>
</dbReference>
<dbReference type="FunFam" id="2.60.40.1120:FF:000033">
    <property type="entry name" value="Rhamnogalacturonate lyase B"/>
    <property type="match status" value="1"/>
</dbReference>
<keyword evidence="6" id="KW-0732">Signal</keyword>
<dbReference type="GO" id="GO:0005975">
    <property type="term" value="P:carbohydrate metabolic process"/>
    <property type="evidence" value="ECO:0007669"/>
    <property type="project" value="InterPro"/>
</dbReference>
<proteinExistence type="inferred from homology"/>
<evidence type="ECO:0000259" key="9">
    <source>
        <dbReference type="Pfam" id="PF14683"/>
    </source>
</evidence>
<reference evidence="11" key="1">
    <citation type="submission" date="2022-04" db="EMBL/GenBank/DDBJ databases">
        <title>A functionally conserved STORR gene fusion in Papaver species that diverged 16.8 million years ago.</title>
        <authorList>
            <person name="Catania T."/>
        </authorList>
    </citation>
    <scope>NUCLEOTIDE SEQUENCE</scope>
    <source>
        <strain evidence="11">S-188037</strain>
    </source>
</reference>
<dbReference type="InterPro" id="IPR008979">
    <property type="entry name" value="Galactose-bd-like_sf"/>
</dbReference>
<comment type="subcellular location">
    <subcellularLocation>
        <location evidence="2">Secreted</location>
    </subcellularLocation>
</comment>
<dbReference type="Pfam" id="PF14683">
    <property type="entry name" value="CBM-like"/>
    <property type="match status" value="1"/>
</dbReference>
<dbReference type="InterPro" id="IPR029413">
    <property type="entry name" value="RG-lyase_II"/>
</dbReference>
<feature type="compositionally biased region" description="Low complexity" evidence="8">
    <location>
        <begin position="707"/>
        <end position="719"/>
    </location>
</feature>
<dbReference type="GO" id="GO:0030246">
    <property type="term" value="F:carbohydrate binding"/>
    <property type="evidence" value="ECO:0007669"/>
    <property type="project" value="InterPro"/>
</dbReference>
<dbReference type="PANTHER" id="PTHR32018">
    <property type="entry name" value="RHAMNOGALACTURONATE LYASE FAMILY PROTEIN"/>
    <property type="match status" value="1"/>
</dbReference>
<dbReference type="CDD" id="cd10316">
    <property type="entry name" value="RGL4_M"/>
    <property type="match status" value="1"/>
</dbReference>
<accession>A0AAD4SUN3</accession>
<keyword evidence="5" id="KW-0964">Secreted</keyword>
<evidence type="ECO:0000256" key="2">
    <source>
        <dbReference type="ARBA" id="ARBA00004613"/>
    </source>
</evidence>
<dbReference type="CDD" id="cd10320">
    <property type="entry name" value="RGL4_N"/>
    <property type="match status" value="1"/>
</dbReference>
<protein>
    <recommendedName>
        <fullName evidence="4">rhamnogalacturonan endolyase</fullName>
        <ecNumber evidence="4">4.2.2.23</ecNumber>
    </recommendedName>
</protein>
<comment type="caution">
    <text evidence="11">The sequence shown here is derived from an EMBL/GenBank/DDBJ whole genome shotgun (WGS) entry which is preliminary data.</text>
</comment>
<dbReference type="Pfam" id="PF14686">
    <property type="entry name" value="fn3_3"/>
    <property type="match status" value="1"/>
</dbReference>
<evidence type="ECO:0000313" key="11">
    <source>
        <dbReference type="EMBL" id="KAI3922697.1"/>
    </source>
</evidence>
<dbReference type="EMBL" id="JAJJMB010008592">
    <property type="protein sequence ID" value="KAI3922697.1"/>
    <property type="molecule type" value="Genomic_DNA"/>
</dbReference>
<feature type="region of interest" description="Disordered" evidence="8">
    <location>
        <begin position="684"/>
        <end position="780"/>
    </location>
</feature>
<evidence type="ECO:0000313" key="12">
    <source>
        <dbReference type="Proteomes" id="UP001202328"/>
    </source>
</evidence>
<dbReference type="Gene3D" id="2.60.120.260">
    <property type="entry name" value="Galactose-binding domain-like"/>
    <property type="match status" value="1"/>
</dbReference>
<comment type="catalytic activity">
    <reaction evidence="1">
        <text>Endotype eliminative cleavage of L-alpha-rhamnopyranosyl-(1-&gt;4)-alpha-D-galactopyranosyluronic acid bonds of rhamnogalacturonan I domains in ramified hairy regions of pectin leaving L-rhamnopyranose at the reducing end and 4-deoxy-4,5-unsaturated D-galactopyranosyluronic acid at the non-reducing end.</text>
        <dbReference type="EC" id="4.2.2.23"/>
    </reaction>
</comment>
<evidence type="ECO:0000256" key="8">
    <source>
        <dbReference type="SAM" id="MobiDB-lite"/>
    </source>
</evidence>
<keyword evidence="12" id="KW-1185">Reference proteome</keyword>
<sequence length="796" mass="88422">MRYHGLSFRAPAIMKCCMETSRSCTLVPLLPLFLLAVINNCASISFAASAGDGSGNSVQLHVHDTQVVMDNGLVQVTLSSPSGIITGIQYNGIDNLLEALNKEDNRGYWDLYSTHPGGKGNQFVIKATNFKVITQNENQVEISFSKKWDSTNGKDVPLNIDKRFVMRKGQTGFYTYGIYEHVQGWPAFNLNGTRIAFKLRKDKFQYMAVSKTRQRKMPMPEDRLPPRGKLLQFKEAALLVDPVDPAMKGQVDDKYMYTSNYEDIKVHGWVSSNPLVGFWQITASDEYRSAGPLKQDLTSHVGPTSLTVFLSSHYIGQDGVPIFQDGEAWKKVYGPVFIYLNTGPAGTKESALYDDAEKQLQQETKNWPYNFLGSPDYQKADQRGSVQGKLLVRDREINKVDVPAKDAYVGLALPGEVGSWQRECKGYQFWTRAGPDGLFTIKNVVPGDYNVYAWVPGFIGDYKYEKLVTVKAGGVVTLAEDLVFEPPRNGTTLWEIGIPDRTAGEFFIPAVDPQYANPLYLKQDTWRQYGLWERYGEIYPKNDLVYTINSSDYRKDWFYAHVTRKVGTAFKSTTWQVKFKLDDIVKTGSYILRVAIASSTGAELQVRFNYATTLTPHFTTGSLYKDNAIARHGIHGLYLLFNVPAKTEWLRKGDNIIYFTQARSGGPFQGIMYDYVRLEGPTAAPKPVPVPKPQPQPKPKPVPAPGPETDAAPEPAAGPEPEEGPEPAAGPEPAEGPEPEPKPEPASPEAEPKPEAPTSPNTTTPASPEPEKKNAASISSYSWTVAVLGLALYFVN</sequence>
<organism evidence="11 12">
    <name type="scientific">Papaver atlanticum</name>
    <dbReference type="NCBI Taxonomy" id="357466"/>
    <lineage>
        <taxon>Eukaryota</taxon>
        <taxon>Viridiplantae</taxon>
        <taxon>Streptophyta</taxon>
        <taxon>Embryophyta</taxon>
        <taxon>Tracheophyta</taxon>
        <taxon>Spermatophyta</taxon>
        <taxon>Magnoliopsida</taxon>
        <taxon>Ranunculales</taxon>
        <taxon>Papaveraceae</taxon>
        <taxon>Papaveroideae</taxon>
        <taxon>Papaver</taxon>
    </lineage>
</organism>
<dbReference type="GO" id="GO:0102210">
    <property type="term" value="F:rhamnogalacturonan endolyase activity"/>
    <property type="evidence" value="ECO:0007669"/>
    <property type="project" value="UniProtKB-EC"/>
</dbReference>
<dbReference type="SUPFAM" id="SSF74650">
    <property type="entry name" value="Galactose mutarotase-like"/>
    <property type="match status" value="1"/>
</dbReference>
<dbReference type="CDD" id="cd10317">
    <property type="entry name" value="RGL4_C"/>
    <property type="match status" value="1"/>
</dbReference>
<dbReference type="SUPFAM" id="SSF49452">
    <property type="entry name" value="Starch-binding domain-like"/>
    <property type="match status" value="1"/>
</dbReference>
<dbReference type="InterPro" id="IPR013784">
    <property type="entry name" value="Carb-bd-like_fold"/>
</dbReference>
<name>A0AAD4SUN3_9MAGN</name>
<feature type="domain" description="Rhamnogalacturonan lyase" evidence="9">
    <location>
        <begin position="492"/>
        <end position="678"/>
    </location>
</feature>
<feature type="domain" description="Rhamnogalacturonan lyase" evidence="10">
    <location>
        <begin position="405"/>
        <end position="477"/>
    </location>
</feature>
<keyword evidence="7" id="KW-0456">Lyase</keyword>
<dbReference type="SUPFAM" id="SSF49785">
    <property type="entry name" value="Galactose-binding domain-like"/>
    <property type="match status" value="1"/>
</dbReference>
<gene>
    <name evidence="11" type="ORF">MKW98_006828</name>
</gene>
<dbReference type="InterPro" id="IPR051850">
    <property type="entry name" value="Polysacch_Lyase_4"/>
</dbReference>
<dbReference type="InterPro" id="IPR029411">
    <property type="entry name" value="RG-lyase_III"/>
</dbReference>
<dbReference type="PANTHER" id="PTHR32018:SF1">
    <property type="entry name" value="RHAMNOGALACTURONAN ENDOLYASE"/>
    <property type="match status" value="1"/>
</dbReference>
<dbReference type="EC" id="4.2.2.23" evidence="4"/>
<dbReference type="InterPro" id="IPR014718">
    <property type="entry name" value="GH-type_carb-bd"/>
</dbReference>
<comment type="similarity">
    <text evidence="3">Belongs to the polysaccharide lyase 4 family.</text>
</comment>
<evidence type="ECO:0000256" key="7">
    <source>
        <dbReference type="ARBA" id="ARBA00023239"/>
    </source>
</evidence>
<dbReference type="Gene3D" id="2.70.98.10">
    <property type="match status" value="1"/>
</dbReference>
<evidence type="ECO:0000256" key="1">
    <source>
        <dbReference type="ARBA" id="ARBA00001324"/>
    </source>
</evidence>
<dbReference type="GO" id="GO:0005576">
    <property type="term" value="C:extracellular region"/>
    <property type="evidence" value="ECO:0007669"/>
    <property type="project" value="UniProtKB-SubCell"/>
</dbReference>
<dbReference type="InterPro" id="IPR010325">
    <property type="entry name" value="Rhamnogal_lyase"/>
</dbReference>
<dbReference type="InterPro" id="IPR011013">
    <property type="entry name" value="Gal_mutarotase_sf_dom"/>
</dbReference>
<feature type="compositionally biased region" description="Pro residues" evidence="8">
    <location>
        <begin position="684"/>
        <end position="706"/>
    </location>
</feature>
<dbReference type="Proteomes" id="UP001202328">
    <property type="component" value="Unassembled WGS sequence"/>
</dbReference>
<evidence type="ECO:0000256" key="4">
    <source>
        <dbReference type="ARBA" id="ARBA00012437"/>
    </source>
</evidence>
<evidence type="ECO:0000256" key="6">
    <source>
        <dbReference type="ARBA" id="ARBA00022729"/>
    </source>
</evidence>
<evidence type="ECO:0000256" key="5">
    <source>
        <dbReference type="ARBA" id="ARBA00022525"/>
    </source>
</evidence>
<evidence type="ECO:0000259" key="10">
    <source>
        <dbReference type="Pfam" id="PF14686"/>
    </source>
</evidence>
<dbReference type="Pfam" id="PF06045">
    <property type="entry name" value="Rhamnogal_lyase"/>
    <property type="match status" value="1"/>
</dbReference>
<evidence type="ECO:0000256" key="3">
    <source>
        <dbReference type="ARBA" id="ARBA00010418"/>
    </source>
</evidence>
<feature type="compositionally biased region" description="Low complexity" evidence="8">
    <location>
        <begin position="756"/>
        <end position="766"/>
    </location>
</feature>
<dbReference type="AlphaFoldDB" id="A0AAD4SUN3"/>